<dbReference type="GO" id="GO:0005874">
    <property type="term" value="C:microtubule"/>
    <property type="evidence" value="ECO:0007669"/>
    <property type="project" value="TreeGrafter"/>
</dbReference>
<dbReference type="InterPro" id="IPR011992">
    <property type="entry name" value="EF-hand-dom_pair"/>
</dbReference>
<dbReference type="Pfam" id="PF05517">
    <property type="entry name" value="p25-alpha"/>
    <property type="match status" value="1"/>
</dbReference>
<dbReference type="GO" id="GO:0046785">
    <property type="term" value="P:microtubule polymerization"/>
    <property type="evidence" value="ECO:0007669"/>
    <property type="project" value="InterPro"/>
</dbReference>
<dbReference type="InterPro" id="IPR008907">
    <property type="entry name" value="TPP/p25"/>
</dbReference>
<evidence type="ECO:0008006" key="5">
    <source>
        <dbReference type="Google" id="ProtNLM"/>
    </source>
</evidence>
<dbReference type="AlphaFoldDB" id="A0A448WDC3"/>
<dbReference type="PANTHER" id="PTHR12932:SF9">
    <property type="entry name" value="TUBULIN POLYMERIZATION-PROMOTING PROTEIN HOMOLOG"/>
    <property type="match status" value="1"/>
</dbReference>
<dbReference type="Gene3D" id="1.10.238.10">
    <property type="entry name" value="EF-hand"/>
    <property type="match status" value="1"/>
</dbReference>
<feature type="region of interest" description="Disordered" evidence="2">
    <location>
        <begin position="129"/>
        <end position="150"/>
    </location>
</feature>
<reference evidence="3" key="1">
    <citation type="submission" date="2018-11" db="EMBL/GenBank/DDBJ databases">
        <authorList>
            <consortium name="Pathogen Informatics"/>
        </authorList>
    </citation>
    <scope>NUCLEOTIDE SEQUENCE</scope>
</reference>
<evidence type="ECO:0000313" key="3">
    <source>
        <dbReference type="EMBL" id="VEL09004.1"/>
    </source>
</evidence>
<feature type="compositionally biased region" description="Basic and acidic residues" evidence="2">
    <location>
        <begin position="131"/>
        <end position="150"/>
    </location>
</feature>
<comment type="similarity">
    <text evidence="1">Belongs to the TPPP family.</text>
</comment>
<dbReference type="GO" id="GO:0015631">
    <property type="term" value="F:tubulin binding"/>
    <property type="evidence" value="ECO:0007669"/>
    <property type="project" value="InterPro"/>
</dbReference>
<gene>
    <name evidence="3" type="ORF">PXEA_LOCUS2444</name>
</gene>
<comment type="caution">
    <text evidence="3">The sequence shown here is derived from an EMBL/GenBank/DDBJ whole genome shotgun (WGS) entry which is preliminary data.</text>
</comment>
<evidence type="ECO:0000256" key="2">
    <source>
        <dbReference type="SAM" id="MobiDB-lite"/>
    </source>
</evidence>
<dbReference type="OrthoDB" id="548799at2759"/>
<protein>
    <recommendedName>
        <fullName evidence="5">Tubulin polymerization-promoting protein family member 3</fullName>
    </recommendedName>
</protein>
<dbReference type="GO" id="GO:0001578">
    <property type="term" value="P:microtubule bundle formation"/>
    <property type="evidence" value="ECO:0007669"/>
    <property type="project" value="TreeGrafter"/>
</dbReference>
<dbReference type="PANTHER" id="PTHR12932">
    <property type="entry name" value="P25 ALPHA-RELATED"/>
    <property type="match status" value="1"/>
</dbReference>
<proteinExistence type="inferred from homology"/>
<evidence type="ECO:0000313" key="4">
    <source>
        <dbReference type="Proteomes" id="UP000784294"/>
    </source>
</evidence>
<keyword evidence="4" id="KW-1185">Reference proteome</keyword>
<accession>A0A448WDC3</accession>
<name>A0A448WDC3_9PLAT</name>
<dbReference type="Proteomes" id="UP000784294">
    <property type="component" value="Unassembled WGS sequence"/>
</dbReference>
<dbReference type="GO" id="GO:0032273">
    <property type="term" value="P:positive regulation of protein polymerization"/>
    <property type="evidence" value="ECO:0007669"/>
    <property type="project" value="TreeGrafter"/>
</dbReference>
<sequence>MADAKLREIFLNFCDTVKKGSTVATDKTLKKICMDCKLCCEGMDMNRVDIQFRKHLGNSKKNVDFAGFCSFIEGALAEAYIQATKQDREAAVSELKNKIIAAGGPKTHGVTSISHDSATSRLTDVQGYTGSHKERFDMETGKGKGMEGKD</sequence>
<dbReference type="SUPFAM" id="SSF47473">
    <property type="entry name" value="EF-hand"/>
    <property type="match status" value="1"/>
</dbReference>
<organism evidence="3 4">
    <name type="scientific">Protopolystoma xenopodis</name>
    <dbReference type="NCBI Taxonomy" id="117903"/>
    <lineage>
        <taxon>Eukaryota</taxon>
        <taxon>Metazoa</taxon>
        <taxon>Spiralia</taxon>
        <taxon>Lophotrochozoa</taxon>
        <taxon>Platyhelminthes</taxon>
        <taxon>Monogenea</taxon>
        <taxon>Polyopisthocotylea</taxon>
        <taxon>Polystomatidea</taxon>
        <taxon>Polystomatidae</taxon>
        <taxon>Protopolystoma</taxon>
    </lineage>
</organism>
<dbReference type="EMBL" id="CAAALY010005226">
    <property type="protein sequence ID" value="VEL09004.1"/>
    <property type="molecule type" value="Genomic_DNA"/>
</dbReference>
<evidence type="ECO:0000256" key="1">
    <source>
        <dbReference type="ARBA" id="ARBA00010994"/>
    </source>
</evidence>